<gene>
    <name evidence="2" type="ORF">R1sor_004681</name>
</gene>
<evidence type="ECO:0000313" key="3">
    <source>
        <dbReference type="Proteomes" id="UP001633002"/>
    </source>
</evidence>
<proteinExistence type="predicted"/>
<name>A0ABD3HL59_9MARC</name>
<reference evidence="2 3" key="1">
    <citation type="submission" date="2024-09" db="EMBL/GenBank/DDBJ databases">
        <title>Chromosome-scale assembly of Riccia sorocarpa.</title>
        <authorList>
            <person name="Paukszto L."/>
        </authorList>
    </citation>
    <scope>NUCLEOTIDE SEQUENCE [LARGE SCALE GENOMIC DNA]</scope>
    <source>
        <strain evidence="2">LP-2024</strain>
        <tissue evidence="2">Aerial parts of the thallus</tissue>
    </source>
</reference>
<evidence type="ECO:0000256" key="1">
    <source>
        <dbReference type="SAM" id="MobiDB-lite"/>
    </source>
</evidence>
<dbReference type="Proteomes" id="UP001633002">
    <property type="component" value="Unassembled WGS sequence"/>
</dbReference>
<comment type="caution">
    <text evidence="2">The sequence shown here is derived from an EMBL/GenBank/DDBJ whole genome shotgun (WGS) entry which is preliminary data.</text>
</comment>
<sequence>MKGNFSDSELESIRDKGNSACCRICLESESAGDAEHQKIQFLFAVVLGEPLQLFEEVEAVTFTGKAQDVMELINQKEIRWGVLEDSLEEKSEKELAAEAEKAEAESKDADAEENKVGC</sequence>
<feature type="region of interest" description="Disordered" evidence="1">
    <location>
        <begin position="91"/>
        <end position="118"/>
    </location>
</feature>
<protein>
    <submittedName>
        <fullName evidence="2">Uncharacterized protein</fullName>
    </submittedName>
</protein>
<accession>A0ABD3HL59</accession>
<organism evidence="2 3">
    <name type="scientific">Riccia sorocarpa</name>
    <dbReference type="NCBI Taxonomy" id="122646"/>
    <lineage>
        <taxon>Eukaryota</taxon>
        <taxon>Viridiplantae</taxon>
        <taxon>Streptophyta</taxon>
        <taxon>Embryophyta</taxon>
        <taxon>Marchantiophyta</taxon>
        <taxon>Marchantiopsida</taxon>
        <taxon>Marchantiidae</taxon>
        <taxon>Marchantiales</taxon>
        <taxon>Ricciaceae</taxon>
        <taxon>Riccia</taxon>
    </lineage>
</organism>
<dbReference type="EMBL" id="JBJQOH010000003">
    <property type="protein sequence ID" value="KAL3691030.1"/>
    <property type="molecule type" value="Genomic_DNA"/>
</dbReference>
<dbReference type="AlphaFoldDB" id="A0ABD3HL59"/>
<evidence type="ECO:0000313" key="2">
    <source>
        <dbReference type="EMBL" id="KAL3691030.1"/>
    </source>
</evidence>
<keyword evidence="3" id="KW-1185">Reference proteome</keyword>